<organism evidence="1 2">
    <name type="scientific">Rattus norvegicus</name>
    <name type="common">Rat</name>
    <dbReference type="NCBI Taxonomy" id="10116"/>
    <lineage>
        <taxon>Eukaryota</taxon>
        <taxon>Metazoa</taxon>
        <taxon>Chordata</taxon>
        <taxon>Craniata</taxon>
        <taxon>Vertebrata</taxon>
        <taxon>Euteleostomi</taxon>
        <taxon>Mammalia</taxon>
        <taxon>Eutheria</taxon>
        <taxon>Euarchontoglires</taxon>
        <taxon>Glires</taxon>
        <taxon>Rodentia</taxon>
        <taxon>Myomorpha</taxon>
        <taxon>Muroidea</taxon>
        <taxon>Muridae</taxon>
        <taxon>Murinae</taxon>
        <taxon>Rattus</taxon>
    </lineage>
</organism>
<accession>A6ILF9</accession>
<sequence>MRCPRKVMDFNLHYDKMPTSPSENHPLFSFRSPFVCLSNLIFFP</sequence>
<evidence type="ECO:0000313" key="2">
    <source>
        <dbReference type="Proteomes" id="UP000234681"/>
    </source>
</evidence>
<evidence type="ECO:0000313" key="1">
    <source>
        <dbReference type="EMBL" id="EDM01980.1"/>
    </source>
</evidence>
<dbReference type="Proteomes" id="UP000234681">
    <property type="component" value="Chromosome 4"/>
</dbReference>
<gene>
    <name evidence="1" type="ORF">rCG_29637</name>
</gene>
<dbReference type="EMBL" id="CH473964">
    <property type="protein sequence ID" value="EDM01980.1"/>
    <property type="molecule type" value="Genomic_DNA"/>
</dbReference>
<dbReference type="AlphaFoldDB" id="A6ILF9"/>
<protein>
    <submittedName>
        <fullName evidence="1">RCG29637</fullName>
    </submittedName>
</protein>
<proteinExistence type="predicted"/>
<name>A6ILF9_RAT</name>
<reference evidence="1 2" key="1">
    <citation type="submission" date="2005-09" db="EMBL/GenBank/DDBJ databases">
        <authorList>
            <person name="Mural R.J."/>
            <person name="Li P.W."/>
            <person name="Adams M.D."/>
            <person name="Amanatides P.G."/>
            <person name="Baden-Tillson H."/>
            <person name="Barnstead M."/>
            <person name="Chin S.H."/>
            <person name="Dew I."/>
            <person name="Evans C.A."/>
            <person name="Ferriera S."/>
            <person name="Flanigan M."/>
            <person name="Fosler C."/>
            <person name="Glodek A."/>
            <person name="Gu Z."/>
            <person name="Holt R.A."/>
            <person name="Jennings D."/>
            <person name="Kraft C.L."/>
            <person name="Lu F."/>
            <person name="Nguyen T."/>
            <person name="Nusskern D.R."/>
            <person name="Pfannkoch C.M."/>
            <person name="Sitter C."/>
            <person name="Sutton G.G."/>
            <person name="Venter J.C."/>
            <person name="Wang Z."/>
            <person name="Woodage T."/>
            <person name="Zheng X.H."/>
            <person name="Zhong F."/>
        </authorList>
    </citation>
    <scope>NUCLEOTIDE SEQUENCE [LARGE SCALE GENOMIC DNA]</scope>
    <source>
        <strain>BN</strain>
        <strain evidence="2">Sprague-Dawley</strain>
    </source>
</reference>